<comment type="catalytic activity">
    <reaction evidence="18">
        <text>ATP + (deoxyribonucleotide)n-3'-hydroxyl + 5'-phospho-(deoxyribonucleotide)m = (deoxyribonucleotide)n+m + AMP + diphosphate.</text>
        <dbReference type="EC" id="6.5.1.1"/>
    </reaction>
</comment>
<dbReference type="InterPro" id="IPR036420">
    <property type="entry name" value="BRCT_dom_sf"/>
</dbReference>
<dbReference type="SUPFAM" id="SSF56091">
    <property type="entry name" value="DNA ligase/mRNA capping enzyme, catalytic domain"/>
    <property type="match status" value="1"/>
</dbReference>
<evidence type="ECO:0000256" key="7">
    <source>
        <dbReference type="ARBA" id="ARBA00022723"/>
    </source>
</evidence>
<dbReference type="SUPFAM" id="SSF50249">
    <property type="entry name" value="Nucleic acid-binding proteins"/>
    <property type="match status" value="1"/>
</dbReference>
<dbReference type="Pfam" id="PF11411">
    <property type="entry name" value="DNA_ligase_IV"/>
    <property type="match status" value="1"/>
</dbReference>
<dbReference type="NCBIfam" id="TIGR00574">
    <property type="entry name" value="dnl1"/>
    <property type="match status" value="1"/>
</dbReference>
<evidence type="ECO:0000256" key="5">
    <source>
        <dbReference type="ARBA" id="ARBA00022073"/>
    </source>
</evidence>
<evidence type="ECO:0000256" key="1">
    <source>
        <dbReference type="ARBA" id="ARBA00001946"/>
    </source>
</evidence>
<evidence type="ECO:0000259" key="20">
    <source>
        <dbReference type="PROSITE" id="PS50160"/>
    </source>
</evidence>
<dbReference type="InterPro" id="IPR012309">
    <property type="entry name" value="DNA_ligase_ATP-dep_C"/>
</dbReference>
<name>A0AAN7NWT8_9COLE</name>
<evidence type="ECO:0000256" key="9">
    <source>
        <dbReference type="ARBA" id="ARBA00022741"/>
    </source>
</evidence>
<keyword evidence="15" id="KW-0539">Nucleus</keyword>
<accession>A0AAN7NWT8</accession>
<evidence type="ECO:0000256" key="2">
    <source>
        <dbReference type="ARBA" id="ARBA00004123"/>
    </source>
</evidence>
<comment type="caution">
    <text evidence="22">The sequence shown here is derived from an EMBL/GenBank/DDBJ whole genome shotgun (WGS) entry which is preliminary data.</text>
</comment>
<keyword evidence="14" id="KW-0234">DNA repair</keyword>
<evidence type="ECO:0000256" key="19">
    <source>
        <dbReference type="RuleBase" id="RU004196"/>
    </source>
</evidence>
<dbReference type="Pfam" id="PF04675">
    <property type="entry name" value="DNA_ligase_A_N"/>
    <property type="match status" value="1"/>
</dbReference>
<evidence type="ECO:0000256" key="15">
    <source>
        <dbReference type="ARBA" id="ARBA00023242"/>
    </source>
</evidence>
<keyword evidence="12" id="KW-0460">Magnesium</keyword>
<keyword evidence="6" id="KW-0436">Ligase</keyword>
<reference evidence="23" key="1">
    <citation type="submission" date="2023-01" db="EMBL/GenBank/DDBJ databases">
        <title>Key to firefly adult light organ development and bioluminescence: homeobox transcription factors regulate luciferase expression and transportation to peroxisome.</title>
        <authorList>
            <person name="Fu X."/>
        </authorList>
    </citation>
    <scope>NUCLEOTIDE SEQUENCE [LARGE SCALE GENOMIC DNA]</scope>
</reference>
<organism evidence="22 23">
    <name type="scientific">Aquatica leii</name>
    <dbReference type="NCBI Taxonomy" id="1421715"/>
    <lineage>
        <taxon>Eukaryota</taxon>
        <taxon>Metazoa</taxon>
        <taxon>Ecdysozoa</taxon>
        <taxon>Arthropoda</taxon>
        <taxon>Hexapoda</taxon>
        <taxon>Insecta</taxon>
        <taxon>Pterygota</taxon>
        <taxon>Neoptera</taxon>
        <taxon>Endopterygota</taxon>
        <taxon>Coleoptera</taxon>
        <taxon>Polyphaga</taxon>
        <taxon>Elateriformia</taxon>
        <taxon>Elateroidea</taxon>
        <taxon>Lampyridae</taxon>
        <taxon>Luciolinae</taxon>
        <taxon>Aquatica</taxon>
    </lineage>
</organism>
<feature type="domain" description="BRCT" evidence="21">
    <location>
        <begin position="1030"/>
        <end position="1109"/>
    </location>
</feature>
<dbReference type="PANTHER" id="PTHR45997:SF1">
    <property type="entry name" value="DNA LIGASE 4"/>
    <property type="match status" value="1"/>
</dbReference>
<evidence type="ECO:0000256" key="3">
    <source>
        <dbReference type="ARBA" id="ARBA00007572"/>
    </source>
</evidence>
<dbReference type="GO" id="GO:0003677">
    <property type="term" value="F:DNA binding"/>
    <property type="evidence" value="ECO:0007669"/>
    <property type="project" value="InterPro"/>
</dbReference>
<dbReference type="GO" id="GO:0046872">
    <property type="term" value="F:metal ion binding"/>
    <property type="evidence" value="ECO:0007669"/>
    <property type="project" value="UniProtKB-KW"/>
</dbReference>
<dbReference type="InterPro" id="IPR021536">
    <property type="entry name" value="DNA_ligase_IV_dom"/>
</dbReference>
<dbReference type="CDD" id="cd07903">
    <property type="entry name" value="Adenylation_DNA_ligase_IV"/>
    <property type="match status" value="1"/>
</dbReference>
<evidence type="ECO:0000313" key="22">
    <source>
        <dbReference type="EMBL" id="KAK4871707.1"/>
    </source>
</evidence>
<evidence type="ECO:0000256" key="6">
    <source>
        <dbReference type="ARBA" id="ARBA00022598"/>
    </source>
</evidence>
<keyword evidence="8" id="KW-0677">Repeat</keyword>
<dbReference type="SUPFAM" id="SSF117018">
    <property type="entry name" value="ATP-dependent DNA ligase DNA-binding domain"/>
    <property type="match status" value="1"/>
</dbReference>
<dbReference type="InterPro" id="IPR029710">
    <property type="entry name" value="LIG4"/>
</dbReference>
<dbReference type="EMBL" id="JARPUR010000008">
    <property type="protein sequence ID" value="KAK4871707.1"/>
    <property type="molecule type" value="Genomic_DNA"/>
</dbReference>
<dbReference type="GO" id="GO:0006303">
    <property type="term" value="P:double-strand break repair via nonhomologous end joining"/>
    <property type="evidence" value="ECO:0007669"/>
    <property type="project" value="TreeGrafter"/>
</dbReference>
<feature type="domain" description="ATP-dependent DNA ligase family profile" evidence="20">
    <location>
        <begin position="591"/>
        <end position="725"/>
    </location>
</feature>
<keyword evidence="7" id="KW-0479">Metal-binding</keyword>
<dbReference type="InterPro" id="IPR012308">
    <property type="entry name" value="DNA_ligase_ATP-dep_N"/>
</dbReference>
<sequence>MMPIWYDSEFLPPGEWVAREITRFLCTFNKEKADVDRPRALVFPPRLGTICMKNIRYHAVIFDLTAVYIGDGINRTVALFPARFLRKPQMKRIEHILKYVRSKGVTDFKNFCNNRTGLFRKQKFSNKNLIDFDESDSESRLGDFFYLVDKKENYTQVFKKRNAQIRYRNNESLLAEYEEEIKQYISCDLKVVPVNDYKMCYQDQKKQDMSYVIELYGFCSVLTTNIILSMYPEKPRYVKWCDEEHALLVTGSVDQVLCKVFEETRAAKKQEKSNALITFIQEYKETALKLRKDNNNVLISFYPALRLILPILERERGPYGLKEHTLGKRIVKMLCLPPQGGDAMRLTNFRLTDSSSVKDFADSAYWVLRKHFMDSSNISILEVNQYLDSIASLHAANNPRGVDEQLAELFKKTNAEEQKWIIRIILKDLKLGIGQDRILNLYHPDAADFYTVNNNLSMLCDTLSDMTTRLHEIEISLFSPFRPMLSNRCDVTQFNKIFLKTRHLYIETKFDGERFQLHMKNNRFKYFSRNGFDFTNTYGESFASGFYTPLLKNVFNSTVKSVILDGEMMGWNKKTNQFGSKGMDFDVKHLKPHNVYQPCFCAFDILLLNDEVLTNKPLCERLSLLDTTLNPLHGILQISKRLETSNKEDIVTALNGSMDKEEEGIVFKDVTSLYKSNDRNAGWWKMKLEYFEDVMSDLDVIVIGGYYGDGKHRQKISGFLVGVSGKFPDEYYSLAKIASGLDEDELKTVEEKLGPHWININDGNPEDYGVYFGKEKPDVWIPPSKSLIFLVRGSELIRSSDFKTNYTLRFPRIQKIRLDKSYYECLSLKELEELTGSLKPVQKLSKRHLELSDLEVVEKERKVRRRYVNVEMPEVGKKTELLAGYEFCVLTGCDEWKKEEVETCIRENGGTIVLNEGTSTFCLLVGDDHPRINTCKQYGSQCDLVKLKWLKNILDTRKFTLFSPLDCICACKKTKNRFLSEYDKYGDSYLEDTTPEIIPNIIESVTSTRDYAFLTLREVNNLEKEMSCKNFLRVFENTVAYFDTHTTHDGDSKRFSLEEEIFKFLGGTVNENLNEEVNLVVSDARVSLDELQHLYSLNNNAVVVTPDYIRTKYSEMLASNKDT</sequence>
<evidence type="ECO:0000256" key="16">
    <source>
        <dbReference type="ARBA" id="ARBA00030676"/>
    </source>
</evidence>
<comment type="cofactor">
    <cofactor evidence="1">
        <name>Mg(2+)</name>
        <dbReference type="ChEBI" id="CHEBI:18420"/>
    </cofactor>
</comment>
<keyword evidence="10" id="KW-0227">DNA damage</keyword>
<dbReference type="PANTHER" id="PTHR45997">
    <property type="entry name" value="DNA LIGASE 4"/>
    <property type="match status" value="1"/>
</dbReference>
<evidence type="ECO:0000256" key="8">
    <source>
        <dbReference type="ARBA" id="ARBA00022737"/>
    </source>
</evidence>
<keyword evidence="13" id="KW-0233">DNA recombination</keyword>
<protein>
    <recommendedName>
        <fullName evidence="5">DNA ligase 4</fullName>
        <ecNumber evidence="4">6.5.1.1</ecNumber>
    </recommendedName>
    <alternativeName>
        <fullName evidence="17">DNA ligase IV</fullName>
    </alternativeName>
    <alternativeName>
        <fullName evidence="16">Polydeoxyribonucleotide synthase [ATP] 4</fullName>
    </alternativeName>
</protein>
<dbReference type="CDD" id="cd07968">
    <property type="entry name" value="OBF_DNA_ligase_IV"/>
    <property type="match status" value="1"/>
</dbReference>
<evidence type="ECO:0000256" key="14">
    <source>
        <dbReference type="ARBA" id="ARBA00023204"/>
    </source>
</evidence>
<dbReference type="GO" id="GO:0005958">
    <property type="term" value="C:DNA-dependent protein kinase-DNA ligase 4 complex"/>
    <property type="evidence" value="ECO:0007669"/>
    <property type="project" value="TreeGrafter"/>
</dbReference>
<keyword evidence="9" id="KW-0547">Nucleotide-binding</keyword>
<dbReference type="AlphaFoldDB" id="A0AAN7NWT8"/>
<dbReference type="InterPro" id="IPR012310">
    <property type="entry name" value="DNA_ligase_ATP-dep_cent"/>
</dbReference>
<dbReference type="Gene3D" id="1.10.3260.10">
    <property type="entry name" value="DNA ligase, ATP-dependent, N-terminal domain"/>
    <property type="match status" value="1"/>
</dbReference>
<evidence type="ECO:0000256" key="10">
    <source>
        <dbReference type="ARBA" id="ARBA00022763"/>
    </source>
</evidence>
<dbReference type="InterPro" id="IPR044125">
    <property type="entry name" value="Adenylation_DNA_ligase_IV"/>
</dbReference>
<dbReference type="GO" id="GO:0005524">
    <property type="term" value="F:ATP binding"/>
    <property type="evidence" value="ECO:0007669"/>
    <property type="project" value="UniProtKB-KW"/>
</dbReference>
<feature type="domain" description="BRCT" evidence="21">
    <location>
        <begin position="877"/>
        <end position="958"/>
    </location>
</feature>
<comment type="subcellular location">
    <subcellularLocation>
        <location evidence="2">Nucleus</location>
    </subcellularLocation>
</comment>
<evidence type="ECO:0000256" key="17">
    <source>
        <dbReference type="ARBA" id="ARBA00031942"/>
    </source>
</evidence>
<dbReference type="GO" id="GO:0071897">
    <property type="term" value="P:DNA biosynthetic process"/>
    <property type="evidence" value="ECO:0007669"/>
    <property type="project" value="InterPro"/>
</dbReference>
<dbReference type="Gene3D" id="2.40.50.140">
    <property type="entry name" value="Nucleic acid-binding proteins"/>
    <property type="match status" value="1"/>
</dbReference>
<gene>
    <name evidence="22" type="ORF">RN001_015831</name>
</gene>
<evidence type="ECO:0000256" key="12">
    <source>
        <dbReference type="ARBA" id="ARBA00022842"/>
    </source>
</evidence>
<dbReference type="Gene3D" id="3.40.50.10190">
    <property type="entry name" value="BRCT domain"/>
    <property type="match status" value="1"/>
</dbReference>
<evidence type="ECO:0000313" key="23">
    <source>
        <dbReference type="Proteomes" id="UP001353858"/>
    </source>
</evidence>
<evidence type="ECO:0000256" key="18">
    <source>
        <dbReference type="ARBA" id="ARBA00034003"/>
    </source>
</evidence>
<dbReference type="EC" id="6.5.1.1" evidence="4"/>
<dbReference type="InterPro" id="IPR036599">
    <property type="entry name" value="DNA_ligase_N_sf"/>
</dbReference>
<dbReference type="Pfam" id="PF04679">
    <property type="entry name" value="DNA_ligase_A_C"/>
    <property type="match status" value="1"/>
</dbReference>
<dbReference type="Pfam" id="PF01068">
    <property type="entry name" value="DNA_ligase_A_M"/>
    <property type="match status" value="1"/>
</dbReference>
<dbReference type="SUPFAM" id="SSF52113">
    <property type="entry name" value="BRCT domain"/>
    <property type="match status" value="1"/>
</dbReference>
<dbReference type="InterPro" id="IPR012340">
    <property type="entry name" value="NA-bd_OB-fold"/>
</dbReference>
<evidence type="ECO:0000256" key="13">
    <source>
        <dbReference type="ARBA" id="ARBA00023172"/>
    </source>
</evidence>
<dbReference type="InterPro" id="IPR000977">
    <property type="entry name" value="DNA_ligase_ATP-dep"/>
</dbReference>
<dbReference type="InterPro" id="IPR001357">
    <property type="entry name" value="BRCT_dom"/>
</dbReference>
<keyword evidence="11" id="KW-0067">ATP-binding</keyword>
<keyword evidence="23" id="KW-1185">Reference proteome</keyword>
<dbReference type="GO" id="GO:0006310">
    <property type="term" value="P:DNA recombination"/>
    <property type="evidence" value="ECO:0007669"/>
    <property type="project" value="UniProtKB-KW"/>
</dbReference>
<evidence type="ECO:0000256" key="4">
    <source>
        <dbReference type="ARBA" id="ARBA00012727"/>
    </source>
</evidence>
<dbReference type="GO" id="GO:0032807">
    <property type="term" value="C:DNA ligase IV complex"/>
    <property type="evidence" value="ECO:0007669"/>
    <property type="project" value="TreeGrafter"/>
</dbReference>
<dbReference type="Gene3D" id="3.30.470.30">
    <property type="entry name" value="DNA ligase/mRNA capping enzyme"/>
    <property type="match status" value="1"/>
</dbReference>
<dbReference type="PROSITE" id="PS50172">
    <property type="entry name" value="BRCT"/>
    <property type="match status" value="2"/>
</dbReference>
<dbReference type="GO" id="GO:0006297">
    <property type="term" value="P:nucleotide-excision repair, DNA gap filling"/>
    <property type="evidence" value="ECO:0007669"/>
    <property type="project" value="TreeGrafter"/>
</dbReference>
<evidence type="ECO:0000256" key="11">
    <source>
        <dbReference type="ARBA" id="ARBA00022840"/>
    </source>
</evidence>
<dbReference type="Proteomes" id="UP001353858">
    <property type="component" value="Unassembled WGS sequence"/>
</dbReference>
<dbReference type="GO" id="GO:0003910">
    <property type="term" value="F:DNA ligase (ATP) activity"/>
    <property type="evidence" value="ECO:0007669"/>
    <property type="project" value="UniProtKB-EC"/>
</dbReference>
<proteinExistence type="inferred from homology"/>
<dbReference type="PROSITE" id="PS50160">
    <property type="entry name" value="DNA_LIGASE_A3"/>
    <property type="match status" value="1"/>
</dbReference>
<evidence type="ECO:0000259" key="21">
    <source>
        <dbReference type="PROSITE" id="PS50172"/>
    </source>
</evidence>
<comment type="similarity">
    <text evidence="3 19">Belongs to the ATP-dependent DNA ligase family.</text>
</comment>